<dbReference type="OrthoDB" id="2151789at2759"/>
<reference evidence="7" key="2">
    <citation type="submission" date="2010-07" db="EMBL/GenBank/DDBJ databases">
        <authorList>
            <consortium name="The Broad Institute Genome Sequencing Platform"/>
            <consortium name="Broad Institute Genome Sequencing Center for Infectious Disease"/>
            <person name="Ma L.-J."/>
            <person name="Dead R."/>
            <person name="Young S."/>
            <person name="Zeng Q."/>
            <person name="Koehrsen M."/>
            <person name="Alvarado L."/>
            <person name="Berlin A."/>
            <person name="Chapman S.B."/>
            <person name="Chen Z."/>
            <person name="Freedman E."/>
            <person name="Gellesch M."/>
            <person name="Goldberg J."/>
            <person name="Griggs A."/>
            <person name="Gujja S."/>
            <person name="Heilman E.R."/>
            <person name="Heiman D."/>
            <person name="Hepburn T."/>
            <person name="Howarth C."/>
            <person name="Jen D."/>
            <person name="Larson L."/>
            <person name="Mehta T."/>
            <person name="Neiman D."/>
            <person name="Pearson M."/>
            <person name="Roberts A."/>
            <person name="Saif S."/>
            <person name="Shea T."/>
            <person name="Shenoy N."/>
            <person name="Sisk P."/>
            <person name="Stolte C."/>
            <person name="Sykes S."/>
            <person name="Walk T."/>
            <person name="White J."/>
            <person name="Yandava C."/>
            <person name="Haas B."/>
            <person name="Nusbaum C."/>
            <person name="Birren B."/>
        </authorList>
    </citation>
    <scope>NUCLEOTIDE SEQUENCE</scope>
    <source>
        <strain evidence="7">R3-111a-1</strain>
    </source>
</reference>
<evidence type="ECO:0000313" key="8">
    <source>
        <dbReference type="EnsemblFungi" id="EJT71294"/>
    </source>
</evidence>
<dbReference type="EMBL" id="GL385400">
    <property type="protein sequence ID" value="EJT71294.1"/>
    <property type="molecule type" value="Genomic_DNA"/>
</dbReference>
<reference evidence="7" key="3">
    <citation type="submission" date="2010-09" db="EMBL/GenBank/DDBJ databases">
        <title>Annotation of Gaeumannomyces graminis var. tritici R3-111a-1.</title>
        <authorList>
            <consortium name="The Broad Institute Genome Sequencing Platform"/>
            <person name="Ma L.-J."/>
            <person name="Dead R."/>
            <person name="Young S.K."/>
            <person name="Zeng Q."/>
            <person name="Gargeya S."/>
            <person name="Fitzgerald M."/>
            <person name="Haas B."/>
            <person name="Abouelleil A."/>
            <person name="Alvarado L."/>
            <person name="Arachchi H.M."/>
            <person name="Berlin A."/>
            <person name="Brown A."/>
            <person name="Chapman S.B."/>
            <person name="Chen Z."/>
            <person name="Dunbar C."/>
            <person name="Freedman E."/>
            <person name="Gearin G."/>
            <person name="Gellesch M."/>
            <person name="Goldberg J."/>
            <person name="Griggs A."/>
            <person name="Gujja S."/>
            <person name="Heiman D."/>
            <person name="Howarth C."/>
            <person name="Larson L."/>
            <person name="Lui A."/>
            <person name="MacDonald P.J.P."/>
            <person name="Mehta T."/>
            <person name="Montmayeur A."/>
            <person name="Murphy C."/>
            <person name="Neiman D."/>
            <person name="Pearson M."/>
            <person name="Priest M."/>
            <person name="Roberts A."/>
            <person name="Saif S."/>
            <person name="Shea T."/>
            <person name="Shenoy N."/>
            <person name="Sisk P."/>
            <person name="Stolte C."/>
            <person name="Sykes S."/>
            <person name="Yandava C."/>
            <person name="Wortman J."/>
            <person name="Nusbaum C."/>
            <person name="Birren B."/>
        </authorList>
    </citation>
    <scope>NUCLEOTIDE SEQUENCE</scope>
    <source>
        <strain evidence="7">R3-111a-1</strain>
    </source>
</reference>
<dbReference type="AlphaFoldDB" id="J3PAM8"/>
<reference evidence="8" key="4">
    <citation type="journal article" date="2015" name="G3 (Bethesda)">
        <title>Genome sequences of three phytopathogenic species of the Magnaporthaceae family of fungi.</title>
        <authorList>
            <person name="Okagaki L.H."/>
            <person name="Nunes C.C."/>
            <person name="Sailsbery J."/>
            <person name="Clay B."/>
            <person name="Brown D."/>
            <person name="John T."/>
            <person name="Oh Y."/>
            <person name="Young N."/>
            <person name="Fitzgerald M."/>
            <person name="Haas B.J."/>
            <person name="Zeng Q."/>
            <person name="Young S."/>
            <person name="Adiconis X."/>
            <person name="Fan L."/>
            <person name="Levin J.Z."/>
            <person name="Mitchell T.K."/>
            <person name="Okubara P.A."/>
            <person name="Farman M.L."/>
            <person name="Kohn L.M."/>
            <person name="Birren B."/>
            <person name="Ma L.-J."/>
            <person name="Dean R.A."/>
        </authorList>
    </citation>
    <scope>NUCLEOTIDE SEQUENCE</scope>
    <source>
        <strain evidence="8">R3-111a-1</strain>
    </source>
</reference>
<dbReference type="InterPro" id="IPR050416">
    <property type="entry name" value="FAD-linked_Oxidoreductase"/>
</dbReference>
<dbReference type="InterPro" id="IPR016166">
    <property type="entry name" value="FAD-bd_PCMH"/>
</dbReference>
<feature type="compositionally biased region" description="Basic and acidic residues" evidence="5">
    <location>
        <begin position="423"/>
        <end position="435"/>
    </location>
</feature>
<dbReference type="Gene3D" id="3.30.465.10">
    <property type="match status" value="1"/>
</dbReference>
<keyword evidence="2" id="KW-0285">Flavoprotein</keyword>
<reference evidence="8" key="5">
    <citation type="submission" date="2018-04" db="UniProtKB">
        <authorList>
            <consortium name="EnsemblFungi"/>
        </authorList>
    </citation>
    <scope>IDENTIFICATION</scope>
    <source>
        <strain evidence="8">R3-111a-1</strain>
    </source>
</reference>
<organism evidence="7">
    <name type="scientific">Gaeumannomyces tritici (strain R3-111a-1)</name>
    <name type="common">Wheat and barley take-all root rot fungus</name>
    <name type="synonym">Gaeumannomyces graminis var. tritici</name>
    <dbReference type="NCBI Taxonomy" id="644352"/>
    <lineage>
        <taxon>Eukaryota</taxon>
        <taxon>Fungi</taxon>
        <taxon>Dikarya</taxon>
        <taxon>Ascomycota</taxon>
        <taxon>Pezizomycotina</taxon>
        <taxon>Sordariomycetes</taxon>
        <taxon>Sordariomycetidae</taxon>
        <taxon>Magnaporthales</taxon>
        <taxon>Magnaporthaceae</taxon>
        <taxon>Gaeumannomyces</taxon>
    </lineage>
</organism>
<evidence type="ECO:0000313" key="9">
    <source>
        <dbReference type="Proteomes" id="UP000006039"/>
    </source>
</evidence>
<evidence type="ECO:0000256" key="5">
    <source>
        <dbReference type="SAM" id="MobiDB-lite"/>
    </source>
</evidence>
<dbReference type="Pfam" id="PF01565">
    <property type="entry name" value="FAD_binding_4"/>
    <property type="match status" value="1"/>
</dbReference>
<evidence type="ECO:0000259" key="6">
    <source>
        <dbReference type="PROSITE" id="PS51387"/>
    </source>
</evidence>
<dbReference type="EnsemblFungi" id="EJT71294">
    <property type="protein sequence ID" value="EJT71294"/>
    <property type="gene ID" value="GGTG_10553"/>
</dbReference>
<dbReference type="SUPFAM" id="SSF56176">
    <property type="entry name" value="FAD-binding/transporter-associated domain-like"/>
    <property type="match status" value="1"/>
</dbReference>
<feature type="region of interest" description="Disordered" evidence="5">
    <location>
        <begin position="419"/>
        <end position="438"/>
    </location>
</feature>
<dbReference type="PROSITE" id="PS51387">
    <property type="entry name" value="FAD_PCMH"/>
    <property type="match status" value="1"/>
</dbReference>
<evidence type="ECO:0000256" key="3">
    <source>
        <dbReference type="ARBA" id="ARBA00022827"/>
    </source>
</evidence>
<dbReference type="VEuPathDB" id="FungiDB:GGTG_10553"/>
<dbReference type="HOGENOM" id="CLU_604179_0_0_1"/>
<comment type="similarity">
    <text evidence="1">Belongs to the oxygen-dependent FAD-linked oxidoreductase family.</text>
</comment>
<dbReference type="InterPro" id="IPR036318">
    <property type="entry name" value="FAD-bd_PCMH-like_sf"/>
</dbReference>
<dbReference type="STRING" id="644352.J3PAM8"/>
<protein>
    <recommendedName>
        <fullName evidence="6">FAD-binding PCMH-type domain-containing protein</fullName>
    </recommendedName>
</protein>
<evidence type="ECO:0000256" key="4">
    <source>
        <dbReference type="ARBA" id="ARBA00023002"/>
    </source>
</evidence>
<evidence type="ECO:0000313" key="7">
    <source>
        <dbReference type="EMBL" id="EJT71294.1"/>
    </source>
</evidence>
<dbReference type="GO" id="GO:0071949">
    <property type="term" value="F:FAD binding"/>
    <property type="evidence" value="ECO:0007669"/>
    <property type="project" value="InterPro"/>
</dbReference>
<dbReference type="Proteomes" id="UP000006039">
    <property type="component" value="Unassembled WGS sequence"/>
</dbReference>
<proteinExistence type="inferred from homology"/>
<sequence length="453" mass="48230">MVLRRGAQVDISNACWLPARLKKPCPRCNRGGQQGNGDVGSPDREEVTDGPGSRSLTVCFKGRYSRKMNGVSVVCHDSKSRRNRCRVGLSRCLLLDVPAGRLADLISPLVAAARCVVKCIVQPRTADEVSKPVTALAGAGVKFAVRSGGHTCFGGGNGTEDGVTVDLGLKADTTARDDPGGAKVASISPGAKWHDVYDALGPRGLTVAGGRDGAGGWWRAAATASSRRAAACSFAGVWTYTPQAKDVTIYCLLTNLHGSKDQKAFEKFSAFGPSDETGEAKISAFVRQISLPPGQQTRQRDLVHAHVQDDLRMVNKLLAGHEAMVEKLKGIMPDGNFTTQCVLQPLPALFARHSVERGGNVLGRDQVTGNAVLWLGTVSAPTRELGDAAHGLLRAYATETEAHARELGLDVPLRRPVPAGAGDVRRRQCREDEGRGNQFDDVGYKYGAIKEGS</sequence>
<dbReference type="GeneID" id="20351011"/>
<gene>
    <name evidence="8" type="primary">20351011</name>
    <name evidence="7" type="ORF">GGTG_10553</name>
</gene>
<keyword evidence="9" id="KW-1185">Reference proteome</keyword>
<keyword evidence="3" id="KW-0274">FAD</keyword>
<dbReference type="PANTHER" id="PTHR42973:SF53">
    <property type="entry name" value="FAD-BINDING PCMH-TYPE DOMAIN-CONTAINING PROTEIN-RELATED"/>
    <property type="match status" value="1"/>
</dbReference>
<dbReference type="InterPro" id="IPR016169">
    <property type="entry name" value="FAD-bd_PCMH_sub2"/>
</dbReference>
<accession>J3PAM8</accession>
<dbReference type="eggNOG" id="KOG1231">
    <property type="taxonomic scope" value="Eukaryota"/>
</dbReference>
<dbReference type="InterPro" id="IPR006094">
    <property type="entry name" value="Oxid_FAD_bind_N"/>
</dbReference>
<evidence type="ECO:0000256" key="1">
    <source>
        <dbReference type="ARBA" id="ARBA00005466"/>
    </source>
</evidence>
<keyword evidence="4" id="KW-0560">Oxidoreductase</keyword>
<feature type="region of interest" description="Disordered" evidence="5">
    <location>
        <begin position="32"/>
        <end position="52"/>
    </location>
</feature>
<feature type="domain" description="FAD-binding PCMH-type" evidence="6">
    <location>
        <begin position="113"/>
        <end position="291"/>
    </location>
</feature>
<reference evidence="9" key="1">
    <citation type="submission" date="2010-07" db="EMBL/GenBank/DDBJ databases">
        <title>The genome sequence of Gaeumannomyces graminis var. tritici strain R3-111a-1.</title>
        <authorList>
            <consortium name="The Broad Institute Genome Sequencing Platform"/>
            <person name="Ma L.-J."/>
            <person name="Dead R."/>
            <person name="Young S."/>
            <person name="Zeng Q."/>
            <person name="Koehrsen M."/>
            <person name="Alvarado L."/>
            <person name="Berlin A."/>
            <person name="Chapman S.B."/>
            <person name="Chen Z."/>
            <person name="Freedman E."/>
            <person name="Gellesch M."/>
            <person name="Goldberg J."/>
            <person name="Griggs A."/>
            <person name="Gujja S."/>
            <person name="Heilman E.R."/>
            <person name="Heiman D."/>
            <person name="Hepburn T."/>
            <person name="Howarth C."/>
            <person name="Jen D."/>
            <person name="Larson L."/>
            <person name="Mehta T."/>
            <person name="Neiman D."/>
            <person name="Pearson M."/>
            <person name="Roberts A."/>
            <person name="Saif S."/>
            <person name="Shea T."/>
            <person name="Shenoy N."/>
            <person name="Sisk P."/>
            <person name="Stolte C."/>
            <person name="Sykes S."/>
            <person name="Walk T."/>
            <person name="White J."/>
            <person name="Yandava C."/>
            <person name="Haas B."/>
            <person name="Nusbaum C."/>
            <person name="Birren B."/>
        </authorList>
    </citation>
    <scope>NUCLEOTIDE SEQUENCE [LARGE SCALE GENOMIC DNA]</scope>
    <source>
        <strain evidence="9">R3-111a-1</strain>
    </source>
</reference>
<evidence type="ECO:0000256" key="2">
    <source>
        <dbReference type="ARBA" id="ARBA00022630"/>
    </source>
</evidence>
<name>J3PAM8_GAET3</name>
<dbReference type="PANTHER" id="PTHR42973">
    <property type="entry name" value="BINDING OXIDOREDUCTASE, PUTATIVE (AFU_ORTHOLOGUE AFUA_1G17690)-RELATED"/>
    <property type="match status" value="1"/>
</dbReference>
<dbReference type="RefSeq" id="XP_009226691.1">
    <property type="nucleotide sequence ID" value="XM_009228427.1"/>
</dbReference>
<dbReference type="GO" id="GO:0016491">
    <property type="term" value="F:oxidoreductase activity"/>
    <property type="evidence" value="ECO:0007669"/>
    <property type="project" value="UniProtKB-KW"/>
</dbReference>